<proteinExistence type="predicted"/>
<protein>
    <submittedName>
        <fullName evidence="2">Uncharacterized protein</fullName>
    </submittedName>
</protein>
<name>A0A8A1MBM7_AJECA</name>
<dbReference type="VEuPathDB" id="FungiDB:I7I51_00396"/>
<organism evidence="2 3">
    <name type="scientific">Ajellomyces capsulatus</name>
    <name type="common">Darling's disease fungus</name>
    <name type="synonym">Histoplasma capsulatum</name>
    <dbReference type="NCBI Taxonomy" id="5037"/>
    <lineage>
        <taxon>Eukaryota</taxon>
        <taxon>Fungi</taxon>
        <taxon>Dikarya</taxon>
        <taxon>Ascomycota</taxon>
        <taxon>Pezizomycotina</taxon>
        <taxon>Eurotiomycetes</taxon>
        <taxon>Eurotiomycetidae</taxon>
        <taxon>Onygenales</taxon>
        <taxon>Ajellomycetaceae</taxon>
        <taxon>Histoplasma</taxon>
    </lineage>
</organism>
<evidence type="ECO:0000256" key="1">
    <source>
        <dbReference type="SAM" id="MobiDB-lite"/>
    </source>
</evidence>
<dbReference type="AlphaFoldDB" id="A0A8A1MBM7"/>
<dbReference type="InterPro" id="IPR027796">
    <property type="entry name" value="OTT_1508_deam-like"/>
</dbReference>
<feature type="region of interest" description="Disordered" evidence="1">
    <location>
        <begin position="107"/>
        <end position="127"/>
    </location>
</feature>
<dbReference type="Proteomes" id="UP000663671">
    <property type="component" value="Chromosome 1"/>
</dbReference>
<dbReference type="Pfam" id="PF14441">
    <property type="entry name" value="OTT_1508_deam"/>
    <property type="match status" value="1"/>
</dbReference>
<accession>A0A8A1MBM7</accession>
<reference evidence="2" key="1">
    <citation type="submission" date="2021-01" db="EMBL/GenBank/DDBJ databases">
        <title>Chromosome-level genome assembly of a human fungal pathogen reveals clustering of transcriptionally co-regulated genes.</title>
        <authorList>
            <person name="Voorhies M."/>
            <person name="Cohen S."/>
            <person name="Shea T.P."/>
            <person name="Petrus S."/>
            <person name="Munoz J.F."/>
            <person name="Poplawski S."/>
            <person name="Goldman W.E."/>
            <person name="Michael T."/>
            <person name="Cuomo C.A."/>
            <person name="Sil A."/>
            <person name="Beyhan S."/>
        </authorList>
    </citation>
    <scope>NUCLEOTIDE SEQUENCE</scope>
    <source>
        <strain evidence="2">WU24</strain>
    </source>
</reference>
<evidence type="ECO:0000313" key="2">
    <source>
        <dbReference type="EMBL" id="QSS63339.1"/>
    </source>
</evidence>
<sequence length="505" mass="58007">MPKGFSGKYQAKRVRLCLELYRLLSHGTMDVEHLIALLTEVAPQNELPRRADTRLEDTFHERLRIVLDAIASIPKKTYQHARNLINDLKKLGANFADYRKSAEQEIHTSQIESQPSEPGRRLHKGYKSTKSSRGLTFVRMDIYSIGSVNILKKCSMIINWMLHHLPDNSRLFPVEKEDYVVEGLNSIAGMVEELFETKTWLADLSKTSSKIDDFPLERFLRKIPSISNNTDILLQYAYSPRLYQKYLINTDIEVECLNRSQRAIQLPSSDKWRQIAEEILEAQGASSLLRDISETNKNIPGLHLQKSFKRRKTVNGWVHCECMLVLYLIGNSRLGISALPYIGVSKLSCVACWEFFNALHKVDCMFYVRGSHSKAYFPWKFPDVEMNTAKFLESEKEKILNSFYSDLAATYTQRFKARERLRRMSERSTGSTKPIPRDRWPAEKFRITGILRVGEGIPGLSHWRPDVGLERVGKRIMLSMCYATPEMIGATFAATKAFADGGRHE</sequence>
<evidence type="ECO:0000313" key="3">
    <source>
        <dbReference type="Proteomes" id="UP000663671"/>
    </source>
</evidence>
<feature type="compositionally biased region" description="Polar residues" evidence="1">
    <location>
        <begin position="107"/>
        <end position="116"/>
    </location>
</feature>
<dbReference type="EMBL" id="CP069114">
    <property type="protein sequence ID" value="QSS63339.1"/>
    <property type="molecule type" value="Genomic_DNA"/>
</dbReference>
<dbReference type="OrthoDB" id="5308969at2759"/>
<gene>
    <name evidence="2" type="ORF">I7I51_00396</name>
</gene>